<protein>
    <recommendedName>
        <fullName evidence="4">DUF2141 domain-containing protein</fullName>
    </recommendedName>
</protein>
<gene>
    <name evidence="2" type="ORF">JW984_03380</name>
</gene>
<accession>A0A9D8PNL9</accession>
<sequence>MKLKKILLLLFILSIALVTAVNAYAQRTASQTHTFALEKWITINLSVEGISVKELRFFNDTKTTGGTFGINPTSGPYMNFVVYNDAYHEVDYGIAVALFDKKNNLITAESYTHPGEIDAGERHEGTIIFGPVNRRYHEASYFKIALEIY</sequence>
<evidence type="ECO:0000256" key="1">
    <source>
        <dbReference type="SAM" id="SignalP"/>
    </source>
</evidence>
<name>A0A9D8PNL9_9DELT</name>
<evidence type="ECO:0008006" key="4">
    <source>
        <dbReference type="Google" id="ProtNLM"/>
    </source>
</evidence>
<proteinExistence type="predicted"/>
<reference evidence="2" key="1">
    <citation type="journal article" date="2021" name="Environ. Microbiol.">
        <title>Genomic characterization of three novel Desulfobacterota classes expand the metabolic and phylogenetic diversity of the phylum.</title>
        <authorList>
            <person name="Murphy C.L."/>
            <person name="Biggerstaff J."/>
            <person name="Eichhorn A."/>
            <person name="Ewing E."/>
            <person name="Shahan R."/>
            <person name="Soriano D."/>
            <person name="Stewart S."/>
            <person name="VanMol K."/>
            <person name="Walker R."/>
            <person name="Walters P."/>
            <person name="Elshahed M.S."/>
            <person name="Youssef N.H."/>
        </authorList>
    </citation>
    <scope>NUCLEOTIDE SEQUENCE</scope>
    <source>
        <strain evidence="2">Zod_Metabat.24</strain>
    </source>
</reference>
<dbReference type="EMBL" id="JAFGIX010000017">
    <property type="protein sequence ID" value="MBN1572222.1"/>
    <property type="molecule type" value="Genomic_DNA"/>
</dbReference>
<feature type="chain" id="PRO_5038615493" description="DUF2141 domain-containing protein" evidence="1">
    <location>
        <begin position="26"/>
        <end position="149"/>
    </location>
</feature>
<evidence type="ECO:0000313" key="2">
    <source>
        <dbReference type="EMBL" id="MBN1572222.1"/>
    </source>
</evidence>
<keyword evidence="1" id="KW-0732">Signal</keyword>
<evidence type="ECO:0000313" key="3">
    <source>
        <dbReference type="Proteomes" id="UP000809273"/>
    </source>
</evidence>
<organism evidence="2 3">
    <name type="scientific">Candidatus Zymogenus saltonus</name>
    <dbReference type="NCBI Taxonomy" id="2844893"/>
    <lineage>
        <taxon>Bacteria</taxon>
        <taxon>Deltaproteobacteria</taxon>
        <taxon>Candidatus Zymogenia</taxon>
        <taxon>Candidatus Zymogeniales</taxon>
        <taxon>Candidatus Zymogenaceae</taxon>
        <taxon>Candidatus Zymogenus</taxon>
    </lineage>
</organism>
<dbReference type="AlphaFoldDB" id="A0A9D8PNL9"/>
<comment type="caution">
    <text evidence="2">The sequence shown here is derived from an EMBL/GenBank/DDBJ whole genome shotgun (WGS) entry which is preliminary data.</text>
</comment>
<reference evidence="2" key="2">
    <citation type="submission" date="2021-01" db="EMBL/GenBank/DDBJ databases">
        <authorList>
            <person name="Hahn C.R."/>
            <person name="Youssef N.H."/>
            <person name="Elshahed M."/>
        </authorList>
    </citation>
    <scope>NUCLEOTIDE SEQUENCE</scope>
    <source>
        <strain evidence="2">Zod_Metabat.24</strain>
    </source>
</reference>
<feature type="signal peptide" evidence="1">
    <location>
        <begin position="1"/>
        <end position="25"/>
    </location>
</feature>
<dbReference type="Proteomes" id="UP000809273">
    <property type="component" value="Unassembled WGS sequence"/>
</dbReference>